<dbReference type="PANTHER" id="PTHR15020">
    <property type="entry name" value="FLAVIN REDUCTASE-RELATED"/>
    <property type="match status" value="1"/>
</dbReference>
<keyword evidence="3" id="KW-1185">Reference proteome</keyword>
<evidence type="ECO:0000259" key="1">
    <source>
        <dbReference type="Pfam" id="PF13460"/>
    </source>
</evidence>
<comment type="caution">
    <text evidence="2">The sequence shown here is derived from an EMBL/GenBank/DDBJ whole genome shotgun (WGS) entry which is preliminary data.</text>
</comment>
<dbReference type="Gene3D" id="3.40.50.720">
    <property type="entry name" value="NAD(P)-binding Rossmann-like Domain"/>
    <property type="match status" value="1"/>
</dbReference>
<protein>
    <recommendedName>
        <fullName evidence="1">NAD(P)-binding domain-containing protein</fullName>
    </recommendedName>
</protein>
<dbReference type="AlphaFoldDB" id="A0A1B7HL35"/>
<dbReference type="PATRIC" id="fig|1354255.3.peg.2824"/>
<dbReference type="SUPFAM" id="SSF51735">
    <property type="entry name" value="NAD(P)-binding Rossmann-fold domains"/>
    <property type="match status" value="1"/>
</dbReference>
<dbReference type="InterPro" id="IPR036291">
    <property type="entry name" value="NAD(P)-bd_dom_sf"/>
</dbReference>
<accession>A0A1B7HL35</accession>
<gene>
    <name evidence="2" type="ORF">M979_2744</name>
</gene>
<feature type="domain" description="NAD(P)-binding" evidence="1">
    <location>
        <begin position="7"/>
        <end position="193"/>
    </location>
</feature>
<proteinExistence type="predicted"/>
<dbReference type="EMBL" id="LXEO01000043">
    <property type="protein sequence ID" value="OAT16335.1"/>
    <property type="molecule type" value="Genomic_DNA"/>
</dbReference>
<dbReference type="InterPro" id="IPR016040">
    <property type="entry name" value="NAD(P)-bd_dom"/>
</dbReference>
<dbReference type="Proteomes" id="UP000078286">
    <property type="component" value="Unassembled WGS sequence"/>
</dbReference>
<dbReference type="CDD" id="cd05243">
    <property type="entry name" value="SDR_a5"/>
    <property type="match status" value="1"/>
</dbReference>
<evidence type="ECO:0000313" key="2">
    <source>
        <dbReference type="EMBL" id="OAT16335.1"/>
    </source>
</evidence>
<sequence length="265" mass="29799">MKILVAGATGSIGLHVLNTAIKMGHQPVALVRNKRKVKLLPRGTNVFYGDVSMPETLTELPKDIDAIIFTLGSDGQGRIGARAIDYGGVRNILRIFKKTPVRIGLMTTIGVTERLSTWNQRTEVHDWKRRAERLVRASGHPYTIVRPGWFDYNNDDEYRIVMLQGDRRHAGTPEDGVISREQIAQVLVSALTNDAAKNKTFELVAEQGEAQQDLTPLFADLRIDDPQKNDGVLDIDNMPLREEPECIINELNLYSKNNKYKNLKP</sequence>
<name>A0A1B7HL35_9ENTR</name>
<evidence type="ECO:0000313" key="3">
    <source>
        <dbReference type="Proteomes" id="UP000078286"/>
    </source>
</evidence>
<organism evidence="2 3">
    <name type="scientific">Buttiauxella noackiae ATCC 51607</name>
    <dbReference type="NCBI Taxonomy" id="1354255"/>
    <lineage>
        <taxon>Bacteria</taxon>
        <taxon>Pseudomonadati</taxon>
        <taxon>Pseudomonadota</taxon>
        <taxon>Gammaproteobacteria</taxon>
        <taxon>Enterobacterales</taxon>
        <taxon>Enterobacteriaceae</taxon>
        <taxon>Buttiauxella</taxon>
    </lineage>
</organism>
<dbReference type="RefSeq" id="WP_064555272.1">
    <property type="nucleotide sequence ID" value="NZ_LXEO01000043.1"/>
</dbReference>
<reference evidence="2 3" key="1">
    <citation type="submission" date="2016-04" db="EMBL/GenBank/DDBJ databases">
        <title>ATOL: Assembling a taxonomically balanced genome-scale reconstruction of the evolutionary history of the Enterobacteriaceae.</title>
        <authorList>
            <person name="Plunkett G.III."/>
            <person name="Neeno-Eckwall E.C."/>
            <person name="Glasner J.D."/>
            <person name="Perna N.T."/>
        </authorList>
    </citation>
    <scope>NUCLEOTIDE SEQUENCE [LARGE SCALE GENOMIC DNA]</scope>
    <source>
        <strain evidence="2 3">ATCC 51607</strain>
    </source>
</reference>
<dbReference type="PANTHER" id="PTHR15020:SF50">
    <property type="entry name" value="UPF0659 PROTEIN YMR090W"/>
    <property type="match status" value="1"/>
</dbReference>
<dbReference type="Pfam" id="PF13460">
    <property type="entry name" value="NAD_binding_10"/>
    <property type="match status" value="1"/>
</dbReference>